<evidence type="ECO:0000313" key="1">
    <source>
        <dbReference type="EMBL" id="KAE9400411.1"/>
    </source>
</evidence>
<gene>
    <name evidence="1" type="ORF">BT96DRAFT_993099</name>
</gene>
<dbReference type="PANTHER" id="PTHR31912:SF34">
    <property type="entry name" value="NOTOCHORD-RELATED PROTEIN"/>
    <property type="match status" value="1"/>
</dbReference>
<sequence>MPSVSTFAVPAYFVFRDDPVDGTKACCTRCYPNLLGQKWIGARSIQNHCKTKIHRKAEERFEAACLQQTIDPCVDEPPPGFWSNADHDLGESGEALDAREEDLFYGGEETLPPNIRLTEEEEEEDILADMMANAAIDDDTLYDVLHGDVAEGEKDSNWRPYGSQTMCVFNAIDRIPHLPISNSLMKLFLWAMKECGAKNVPSFYALRKLQKTLRETQGVPTIECMSIQNNVFFMNNPRSIIAQDWANPNIRPHLHFYPEIPRDGIIIETESGSSKVLADAYLVSIVDGVYCVNDAEPIFISTDDLEANYLDLEHENTLPMVWSNESITAGHPSKMPNHHHAMAKGEPVYTSFVDYFGDDVSGNRSKSWNKHNNSYITHRNLPRKFFLQQKAHTHFISTSQHASITEQYHDFKKVIETTHADPIRVVDANGYGTRIIIHTHVGPADNPAQSDVASSHIGSRGNHPCRKCNVGGTQEHKETNDGFHAMFLSGIPRTADGIRTKLEGQVHLACRGVMKPITARQTDTGVKDSYTQYWIDDLVNRFRETRHKSPEKSADEVAFLTDPFLSTKGFDPAKDTPVEILHTVLLGIVKYIWYYSHSKWSDANKATYALRLQATDTHGLSNNAIRAEYIIAYANSLIGRQLKTIVQTNIFHVHDLVDEAHYTVWKAVTELAALLWCVEIDNMEQYCQDIEIAADNVLDSFAVVDASKIISKIKLHLLAQIPDDTRALGPMVGVATETFESFNSVFRIGSIFSNHLAPSRNIAHRLADQESTKHQLSGGLSPMPGGTWCAAGAGVLQLFHSHPILQSLLGSDHKNLASGV</sequence>
<name>A0A6A4HRP2_9AGAR</name>
<accession>A0A6A4HRP2</accession>
<keyword evidence="2" id="KW-1185">Reference proteome</keyword>
<reference evidence="1" key="1">
    <citation type="journal article" date="2019" name="Environ. Microbiol.">
        <title>Fungal ecological strategies reflected in gene transcription - a case study of two litter decomposers.</title>
        <authorList>
            <person name="Barbi F."/>
            <person name="Kohler A."/>
            <person name="Barry K."/>
            <person name="Baskaran P."/>
            <person name="Daum C."/>
            <person name="Fauchery L."/>
            <person name="Ihrmark K."/>
            <person name="Kuo A."/>
            <person name="LaButti K."/>
            <person name="Lipzen A."/>
            <person name="Morin E."/>
            <person name="Grigoriev I.V."/>
            <person name="Henrissat B."/>
            <person name="Lindahl B."/>
            <person name="Martin F."/>
        </authorList>
    </citation>
    <scope>NUCLEOTIDE SEQUENCE</scope>
    <source>
        <strain evidence="1">JB14</strain>
    </source>
</reference>
<dbReference type="Proteomes" id="UP000799118">
    <property type="component" value="Unassembled WGS sequence"/>
</dbReference>
<proteinExistence type="predicted"/>
<dbReference type="OrthoDB" id="2506088at2759"/>
<protein>
    <submittedName>
        <fullName evidence="1">Uncharacterized protein</fullName>
    </submittedName>
</protein>
<dbReference type="AlphaFoldDB" id="A0A6A4HRP2"/>
<dbReference type="PANTHER" id="PTHR31912">
    <property type="entry name" value="IP13529P"/>
    <property type="match status" value="1"/>
</dbReference>
<evidence type="ECO:0000313" key="2">
    <source>
        <dbReference type="Proteomes" id="UP000799118"/>
    </source>
</evidence>
<organism evidence="1 2">
    <name type="scientific">Gymnopus androsaceus JB14</name>
    <dbReference type="NCBI Taxonomy" id="1447944"/>
    <lineage>
        <taxon>Eukaryota</taxon>
        <taxon>Fungi</taxon>
        <taxon>Dikarya</taxon>
        <taxon>Basidiomycota</taxon>
        <taxon>Agaricomycotina</taxon>
        <taxon>Agaricomycetes</taxon>
        <taxon>Agaricomycetidae</taxon>
        <taxon>Agaricales</taxon>
        <taxon>Marasmiineae</taxon>
        <taxon>Omphalotaceae</taxon>
        <taxon>Gymnopus</taxon>
    </lineage>
</organism>
<dbReference type="EMBL" id="ML769457">
    <property type="protein sequence ID" value="KAE9400411.1"/>
    <property type="molecule type" value="Genomic_DNA"/>
</dbReference>